<dbReference type="AlphaFoldDB" id="A0A0N9QIA0"/>
<reference evidence="1" key="1">
    <citation type="submission" date="2015-04" db="EMBL/GenBank/DDBJ databases">
        <authorList>
            <person name="Syromyatnikov M.Y."/>
            <person name="Popov V.N."/>
        </authorList>
    </citation>
    <scope>NUCLEOTIDE SEQUENCE</scope>
</reference>
<feature type="non-terminal residue" evidence="1">
    <location>
        <position position="1"/>
    </location>
</feature>
<sequence length="68" mass="7476">MCSCDVLYHQSQHIYIRIPSWSPQKSQKAVQKGPARVGAMNVTLWIWTSTLRQGPSSANICTVSSGLA</sequence>
<feature type="non-terminal residue" evidence="1">
    <location>
        <position position="68"/>
    </location>
</feature>
<name>A0A0N9QIA0_TUPCH</name>
<dbReference type="EMBL" id="KR296653">
    <property type="protein sequence ID" value="ALH22631.1"/>
    <property type="molecule type" value="mRNA"/>
</dbReference>
<organism evidence="1">
    <name type="scientific">Tupaia chinensis</name>
    <name type="common">Chinese tree shrew</name>
    <name type="synonym">Tupaia belangeri chinensis</name>
    <dbReference type="NCBI Taxonomy" id="246437"/>
    <lineage>
        <taxon>Eukaryota</taxon>
        <taxon>Metazoa</taxon>
        <taxon>Chordata</taxon>
        <taxon>Craniata</taxon>
        <taxon>Vertebrata</taxon>
        <taxon>Euteleostomi</taxon>
        <taxon>Mammalia</taxon>
        <taxon>Eutheria</taxon>
        <taxon>Euarchontoglires</taxon>
        <taxon>Scandentia</taxon>
        <taxon>Tupaiidae</taxon>
        <taxon>Tupaia</taxon>
    </lineage>
</organism>
<accession>A0A0N9QIA0</accession>
<evidence type="ECO:0000313" key="1">
    <source>
        <dbReference type="EMBL" id="ALH22631.1"/>
    </source>
</evidence>
<proteinExistence type="evidence at transcript level"/>
<gene>
    <name evidence="1" type="primary">SLA</name>
</gene>
<protein>
    <submittedName>
        <fullName evidence="1">Src-like-adaptor transcript variant</fullName>
    </submittedName>
</protein>